<protein>
    <submittedName>
        <fullName evidence="1">Uncharacterized protein</fullName>
    </submittedName>
</protein>
<evidence type="ECO:0000313" key="1">
    <source>
        <dbReference type="EMBL" id="KAI0063597.1"/>
    </source>
</evidence>
<accession>A0ACB8T598</accession>
<organism evidence="1 2">
    <name type="scientific">Artomyces pyxidatus</name>
    <dbReference type="NCBI Taxonomy" id="48021"/>
    <lineage>
        <taxon>Eukaryota</taxon>
        <taxon>Fungi</taxon>
        <taxon>Dikarya</taxon>
        <taxon>Basidiomycota</taxon>
        <taxon>Agaricomycotina</taxon>
        <taxon>Agaricomycetes</taxon>
        <taxon>Russulales</taxon>
        <taxon>Auriscalpiaceae</taxon>
        <taxon>Artomyces</taxon>
    </lineage>
</organism>
<comment type="caution">
    <text evidence="1">The sequence shown here is derived from an EMBL/GenBank/DDBJ whole genome shotgun (WGS) entry which is preliminary data.</text>
</comment>
<dbReference type="Proteomes" id="UP000814140">
    <property type="component" value="Unassembled WGS sequence"/>
</dbReference>
<keyword evidence="2" id="KW-1185">Reference proteome</keyword>
<reference evidence="1" key="1">
    <citation type="submission" date="2021-03" db="EMBL/GenBank/DDBJ databases">
        <authorList>
            <consortium name="DOE Joint Genome Institute"/>
            <person name="Ahrendt S."/>
            <person name="Looney B.P."/>
            <person name="Miyauchi S."/>
            <person name="Morin E."/>
            <person name="Drula E."/>
            <person name="Courty P.E."/>
            <person name="Chicoki N."/>
            <person name="Fauchery L."/>
            <person name="Kohler A."/>
            <person name="Kuo A."/>
            <person name="Labutti K."/>
            <person name="Pangilinan J."/>
            <person name="Lipzen A."/>
            <person name="Riley R."/>
            <person name="Andreopoulos W."/>
            <person name="He G."/>
            <person name="Johnson J."/>
            <person name="Barry K.W."/>
            <person name="Grigoriev I.V."/>
            <person name="Nagy L."/>
            <person name="Hibbett D."/>
            <person name="Henrissat B."/>
            <person name="Matheny P.B."/>
            <person name="Labbe J."/>
            <person name="Martin F."/>
        </authorList>
    </citation>
    <scope>NUCLEOTIDE SEQUENCE</scope>
    <source>
        <strain evidence="1">HHB10654</strain>
    </source>
</reference>
<dbReference type="EMBL" id="MU277202">
    <property type="protein sequence ID" value="KAI0063597.1"/>
    <property type="molecule type" value="Genomic_DNA"/>
</dbReference>
<evidence type="ECO:0000313" key="2">
    <source>
        <dbReference type="Proteomes" id="UP000814140"/>
    </source>
</evidence>
<reference evidence="1" key="2">
    <citation type="journal article" date="2022" name="New Phytol.">
        <title>Evolutionary transition to the ectomycorrhizal habit in the genomes of a hyperdiverse lineage of mushroom-forming fungi.</title>
        <authorList>
            <person name="Looney B."/>
            <person name="Miyauchi S."/>
            <person name="Morin E."/>
            <person name="Drula E."/>
            <person name="Courty P.E."/>
            <person name="Kohler A."/>
            <person name="Kuo A."/>
            <person name="LaButti K."/>
            <person name="Pangilinan J."/>
            <person name="Lipzen A."/>
            <person name="Riley R."/>
            <person name="Andreopoulos W."/>
            <person name="He G."/>
            <person name="Johnson J."/>
            <person name="Nolan M."/>
            <person name="Tritt A."/>
            <person name="Barry K.W."/>
            <person name="Grigoriev I.V."/>
            <person name="Nagy L.G."/>
            <person name="Hibbett D."/>
            <person name="Henrissat B."/>
            <person name="Matheny P.B."/>
            <person name="Labbe J."/>
            <person name="Martin F.M."/>
        </authorList>
    </citation>
    <scope>NUCLEOTIDE SEQUENCE</scope>
    <source>
        <strain evidence="1">HHB10654</strain>
    </source>
</reference>
<name>A0ACB8T598_9AGAM</name>
<proteinExistence type="predicted"/>
<sequence>MSLSTSKGSYAWPSTLKGVHYGPGCVSTVLPKLLSTIGGSRALVVTGRTLFTKTTVVKTVEDILRSNNTYGGTFHDIGEHAPIAGIHAGMQAFKDASADCAAGFTNEEGSKVGVVSSELTPAGIILDADLTLPTPERLWLSTGSLMVLVMERRMAFPTGSHR</sequence>
<gene>
    <name evidence="1" type="ORF">BV25DRAFT_1837564</name>
</gene>